<dbReference type="EMBL" id="JABWCS010000212">
    <property type="protein sequence ID" value="NUU61943.1"/>
    <property type="molecule type" value="Genomic_DNA"/>
</dbReference>
<dbReference type="PANTHER" id="PTHR43479">
    <property type="entry name" value="ACREF/ENVCD OPERON REPRESSOR-RELATED"/>
    <property type="match status" value="1"/>
</dbReference>
<name>A0A850EKR8_9BACL</name>
<dbReference type="PANTHER" id="PTHR43479:SF7">
    <property type="entry name" value="TETR-FAMILY TRANSCRIPTIONAL REGULATOR"/>
    <property type="match status" value="1"/>
</dbReference>
<accession>A0A850EKR8</accession>
<keyword evidence="2" id="KW-1185">Reference proteome</keyword>
<proteinExistence type="predicted"/>
<evidence type="ECO:0000313" key="1">
    <source>
        <dbReference type="EMBL" id="NUU61943.1"/>
    </source>
</evidence>
<organism evidence="1 2">
    <name type="scientific">Paenibacillus agri</name>
    <dbReference type="NCBI Taxonomy" id="2744309"/>
    <lineage>
        <taxon>Bacteria</taxon>
        <taxon>Bacillati</taxon>
        <taxon>Bacillota</taxon>
        <taxon>Bacilli</taxon>
        <taxon>Bacillales</taxon>
        <taxon>Paenibacillaceae</taxon>
        <taxon>Paenibacillus</taxon>
    </lineage>
</organism>
<dbReference type="SUPFAM" id="SSF46689">
    <property type="entry name" value="Homeodomain-like"/>
    <property type="match status" value="1"/>
</dbReference>
<comment type="caution">
    <text evidence="1">The sequence shown here is derived from an EMBL/GenBank/DDBJ whole genome shotgun (WGS) entry which is preliminary data.</text>
</comment>
<dbReference type="Gene3D" id="1.10.357.10">
    <property type="entry name" value="Tetracycline Repressor, domain 2"/>
    <property type="match status" value="1"/>
</dbReference>
<dbReference type="AlphaFoldDB" id="A0A850EKR8"/>
<dbReference type="Proteomes" id="UP000564806">
    <property type="component" value="Unassembled WGS sequence"/>
</dbReference>
<protein>
    <submittedName>
        <fullName evidence="1">TetR/AcrR family transcriptional regulator</fullName>
    </submittedName>
</protein>
<reference evidence="1" key="1">
    <citation type="submission" date="2020-06" db="EMBL/GenBank/DDBJ databases">
        <title>Paenibacillus sp. nov., isolated from soil.</title>
        <authorList>
            <person name="Seo Y.L."/>
        </authorList>
    </citation>
    <scope>NUCLEOTIDE SEQUENCE [LARGE SCALE GENOMIC DNA]</scope>
    <source>
        <strain evidence="1">JW14</strain>
    </source>
</reference>
<gene>
    <name evidence="1" type="ORF">HPT30_16485</name>
</gene>
<dbReference type="InterPro" id="IPR009057">
    <property type="entry name" value="Homeodomain-like_sf"/>
</dbReference>
<evidence type="ECO:0000313" key="2">
    <source>
        <dbReference type="Proteomes" id="UP000564806"/>
    </source>
</evidence>
<sequence length="118" mass="13638">MDRRILKTRSAIKKAFIELMAEKKFEEITINQISERANLNRGTIYLHSWINMISWRNALRSTPRCCGGCVFRKIMKITIYRSEIRCCWPLNTLRGIICFIIPCSTIKGCSTSGKTCSK</sequence>
<dbReference type="InterPro" id="IPR050624">
    <property type="entry name" value="HTH-type_Tx_Regulator"/>
</dbReference>